<dbReference type="OMA" id="VRWALQC"/>
<dbReference type="Proteomes" id="UP000295192">
    <property type="component" value="Unassembled WGS sequence"/>
</dbReference>
<keyword evidence="4 7" id="KW-0547">Nucleotide-binding</keyword>
<evidence type="ECO:0000259" key="9">
    <source>
        <dbReference type="PROSITE" id="PS50011"/>
    </source>
</evidence>
<feature type="binding site" evidence="7">
    <location>
        <position position="32"/>
    </location>
    <ligand>
        <name>ATP</name>
        <dbReference type="ChEBI" id="CHEBI:30616"/>
    </ligand>
</feature>
<dbReference type="PIRSF" id="PIRSF000654">
    <property type="entry name" value="Integrin-linked_kinase"/>
    <property type="match status" value="1"/>
</dbReference>
<evidence type="ECO:0000313" key="11">
    <source>
        <dbReference type="Proteomes" id="UP000295192"/>
    </source>
</evidence>
<evidence type="ECO:0000256" key="3">
    <source>
        <dbReference type="ARBA" id="ARBA00022679"/>
    </source>
</evidence>
<dbReference type="InterPro" id="IPR011009">
    <property type="entry name" value="Kinase-like_dom_sf"/>
</dbReference>
<dbReference type="GO" id="GO:0004709">
    <property type="term" value="F:MAP kinase kinase kinase activity"/>
    <property type="evidence" value="ECO:0007669"/>
    <property type="project" value="TreeGrafter"/>
</dbReference>
<dbReference type="STRING" id="7232.A0A484AYF9"/>
<dbReference type="Gene3D" id="1.10.510.10">
    <property type="entry name" value="Transferase(Phosphotransferase) domain 1"/>
    <property type="match status" value="1"/>
</dbReference>
<dbReference type="GO" id="GO:0019899">
    <property type="term" value="F:enzyme binding"/>
    <property type="evidence" value="ECO:0007669"/>
    <property type="project" value="UniProtKB-ARBA"/>
</dbReference>
<dbReference type="SUPFAM" id="SSF56112">
    <property type="entry name" value="Protein kinase-like (PK-like)"/>
    <property type="match status" value="1"/>
</dbReference>
<organism evidence="10 11">
    <name type="scientific">Drosophila navojoa</name>
    <name type="common">Fruit fly</name>
    <dbReference type="NCBI Taxonomy" id="7232"/>
    <lineage>
        <taxon>Eukaryota</taxon>
        <taxon>Metazoa</taxon>
        <taxon>Ecdysozoa</taxon>
        <taxon>Arthropoda</taxon>
        <taxon>Hexapoda</taxon>
        <taxon>Insecta</taxon>
        <taxon>Pterygota</taxon>
        <taxon>Neoptera</taxon>
        <taxon>Endopterygota</taxon>
        <taxon>Diptera</taxon>
        <taxon>Brachycera</taxon>
        <taxon>Muscomorpha</taxon>
        <taxon>Ephydroidea</taxon>
        <taxon>Drosophilidae</taxon>
        <taxon>Drosophila</taxon>
    </lineage>
</organism>
<dbReference type="GO" id="GO:0007254">
    <property type="term" value="P:JNK cascade"/>
    <property type="evidence" value="ECO:0007669"/>
    <property type="project" value="TreeGrafter"/>
</dbReference>
<protein>
    <recommendedName>
        <fullName evidence="9">Protein kinase domain-containing protein</fullName>
    </recommendedName>
</protein>
<dbReference type="GO" id="GO:0006955">
    <property type="term" value="P:immune response"/>
    <property type="evidence" value="ECO:0007669"/>
    <property type="project" value="TreeGrafter"/>
</dbReference>
<evidence type="ECO:0000256" key="5">
    <source>
        <dbReference type="ARBA" id="ARBA00022777"/>
    </source>
</evidence>
<evidence type="ECO:0000256" key="7">
    <source>
        <dbReference type="PROSITE-ProRule" id="PRU10141"/>
    </source>
</evidence>
<dbReference type="Gene3D" id="3.30.200.20">
    <property type="entry name" value="Phosphorylase Kinase, domain 1"/>
    <property type="match status" value="1"/>
</dbReference>
<keyword evidence="2 8" id="KW-0723">Serine/threonine-protein kinase</keyword>
<dbReference type="AlphaFoldDB" id="A0A484AYF9"/>
<sequence>MNEIQFGAILGKGTFGEVYKGKYSGRDVAIKKIEMDMVNKKDVDRELFYLNMVKGHALFVELYGLIIEATAIHLVMEYVAGGSLEHFLHNTKEELMYSQAINLLRQAAEALACLHSLKIIHRDVKSQNMLVDAERRNLKICDFGFARAVRSNMTKGKGTPVYMAPELAKTGKYAAKCDVYSMGITIWEILARKRPYYFLGDISINEFNEQIDKGLRPSLDDLEFDCPDELKTLIQSCWDKDADARPTMQEVVKELQK</sequence>
<evidence type="ECO:0000313" key="10">
    <source>
        <dbReference type="EMBL" id="TDG41629.1"/>
    </source>
</evidence>
<evidence type="ECO:0000256" key="8">
    <source>
        <dbReference type="RuleBase" id="RU000304"/>
    </source>
</evidence>
<dbReference type="OrthoDB" id="10261027at2759"/>
<name>A0A484AYF9_DRONA</name>
<keyword evidence="11" id="KW-1185">Reference proteome</keyword>
<keyword evidence="3" id="KW-0808">Transferase</keyword>
<dbReference type="PROSITE" id="PS50011">
    <property type="entry name" value="PROTEIN_KINASE_DOM"/>
    <property type="match status" value="1"/>
</dbReference>
<dbReference type="PRINTS" id="PR00109">
    <property type="entry name" value="TYRKINASE"/>
</dbReference>
<evidence type="ECO:0000256" key="6">
    <source>
        <dbReference type="ARBA" id="ARBA00022840"/>
    </source>
</evidence>
<comment type="caution">
    <text evidence="10">The sequence shown here is derived from an EMBL/GenBank/DDBJ whole genome shotgun (WGS) entry which is preliminary data.</text>
</comment>
<dbReference type="InterPro" id="IPR001245">
    <property type="entry name" value="Ser-Thr/Tyr_kinase_cat_dom"/>
</dbReference>
<dbReference type="SMART" id="SM00220">
    <property type="entry name" value="S_TKc"/>
    <property type="match status" value="1"/>
</dbReference>
<comment type="similarity">
    <text evidence="1">Belongs to the protein kinase superfamily. STE Ser/Thr protein kinase family. MAP kinase kinase kinase subfamily.</text>
</comment>
<dbReference type="Pfam" id="PF00069">
    <property type="entry name" value="Pkinase"/>
    <property type="match status" value="1"/>
</dbReference>
<feature type="domain" description="Protein kinase" evidence="9">
    <location>
        <begin position="4"/>
        <end position="257"/>
    </location>
</feature>
<keyword evidence="6 7" id="KW-0067">ATP-binding</keyword>
<dbReference type="GO" id="GO:0005524">
    <property type="term" value="F:ATP binding"/>
    <property type="evidence" value="ECO:0007669"/>
    <property type="project" value="UniProtKB-UniRule"/>
</dbReference>
<dbReference type="GO" id="GO:0043123">
    <property type="term" value="P:positive regulation of canonical NF-kappaB signal transduction"/>
    <property type="evidence" value="ECO:0007669"/>
    <property type="project" value="TreeGrafter"/>
</dbReference>
<dbReference type="EMBL" id="LSRL02000325">
    <property type="protein sequence ID" value="TDG41629.1"/>
    <property type="molecule type" value="Genomic_DNA"/>
</dbReference>
<evidence type="ECO:0000256" key="1">
    <source>
        <dbReference type="ARBA" id="ARBA00006529"/>
    </source>
</evidence>
<keyword evidence="5" id="KW-0418">Kinase</keyword>
<dbReference type="PANTHER" id="PTHR46716">
    <property type="entry name" value="MITOGEN-ACTIVATED PROTEIN KINASE KINASE KINASE 7"/>
    <property type="match status" value="1"/>
</dbReference>
<proteinExistence type="inferred from homology"/>
<dbReference type="InterPro" id="IPR000719">
    <property type="entry name" value="Prot_kinase_dom"/>
</dbReference>
<evidence type="ECO:0000256" key="4">
    <source>
        <dbReference type="ARBA" id="ARBA00022741"/>
    </source>
</evidence>
<evidence type="ECO:0000256" key="2">
    <source>
        <dbReference type="ARBA" id="ARBA00022527"/>
    </source>
</evidence>
<dbReference type="PROSITE" id="PS00108">
    <property type="entry name" value="PROTEIN_KINASE_ST"/>
    <property type="match status" value="1"/>
</dbReference>
<accession>A0A484AYF9</accession>
<gene>
    <name evidence="10" type="ORF">AWZ03_011955</name>
</gene>
<dbReference type="PROSITE" id="PS00107">
    <property type="entry name" value="PROTEIN_KINASE_ATP"/>
    <property type="match status" value="1"/>
</dbReference>
<dbReference type="PANTHER" id="PTHR46716:SF1">
    <property type="entry name" value="MITOGEN-ACTIVATED PROTEIN KINASE KINASE KINASE 7"/>
    <property type="match status" value="1"/>
</dbReference>
<dbReference type="InterPro" id="IPR008271">
    <property type="entry name" value="Ser/Thr_kinase_AS"/>
</dbReference>
<dbReference type="GO" id="GO:0006950">
    <property type="term" value="P:response to stress"/>
    <property type="evidence" value="ECO:0007669"/>
    <property type="project" value="UniProtKB-ARBA"/>
</dbReference>
<dbReference type="InterPro" id="IPR017441">
    <property type="entry name" value="Protein_kinase_ATP_BS"/>
</dbReference>
<reference evidence="10 11" key="1">
    <citation type="journal article" date="2019" name="J. Hered.">
        <title>An Improved Genome Assembly for Drosophila navojoa, the Basal Species in the mojavensis Cluster.</title>
        <authorList>
            <person name="Vanderlinde T."/>
            <person name="Dupim E.G."/>
            <person name="Nazario-Yepiz N.O."/>
            <person name="Carvalho A.B."/>
        </authorList>
    </citation>
    <scope>NUCLEOTIDE SEQUENCE [LARGE SCALE GENOMIC DNA]</scope>
    <source>
        <strain evidence="10">Navoj_Jal97</strain>
        <tissue evidence="10">Whole organism</tissue>
    </source>
</reference>